<reference evidence="2 3" key="1">
    <citation type="submission" date="2016-01" db="EMBL/GenBank/DDBJ databases">
        <title>The new phylogeny of the genus Mycobacterium.</title>
        <authorList>
            <person name="Tarcisio F."/>
            <person name="Conor M."/>
            <person name="Antonella G."/>
            <person name="Elisabetta G."/>
            <person name="Giulia F.S."/>
            <person name="Sara T."/>
            <person name="Anna F."/>
            <person name="Clotilde B."/>
            <person name="Roberto B."/>
            <person name="Veronica D.S."/>
            <person name="Fabio R."/>
            <person name="Monica P."/>
            <person name="Olivier J."/>
            <person name="Enrico T."/>
            <person name="Nicola S."/>
        </authorList>
    </citation>
    <scope>NUCLEOTIDE SEQUENCE [LARGE SCALE GENOMIC DNA]</scope>
    <source>
        <strain evidence="2 3">DSM 45166</strain>
    </source>
</reference>
<accession>A0A1X1Y483</accession>
<evidence type="ECO:0000256" key="1">
    <source>
        <dbReference type="SAM" id="Coils"/>
    </source>
</evidence>
<proteinExistence type="predicted"/>
<dbReference type="OrthoDB" id="4710696at2"/>
<keyword evidence="3" id="KW-1185">Reference proteome</keyword>
<evidence type="ECO:0000313" key="2">
    <source>
        <dbReference type="EMBL" id="ORW05932.1"/>
    </source>
</evidence>
<dbReference type="EMBL" id="LQPE01000076">
    <property type="protein sequence ID" value="ORW05932.1"/>
    <property type="molecule type" value="Genomic_DNA"/>
</dbReference>
<dbReference type="RefSeq" id="WP_045378609.1">
    <property type="nucleotide sequence ID" value="NZ_BBKA01000051.1"/>
</dbReference>
<name>A0A1X1Y483_9MYCO</name>
<feature type="coiled-coil region" evidence="1">
    <location>
        <begin position="203"/>
        <end position="230"/>
    </location>
</feature>
<organism evidence="2 3">
    <name type="scientific">Mycobacterium kyorinense</name>
    <dbReference type="NCBI Taxonomy" id="487514"/>
    <lineage>
        <taxon>Bacteria</taxon>
        <taxon>Bacillati</taxon>
        <taxon>Actinomycetota</taxon>
        <taxon>Actinomycetes</taxon>
        <taxon>Mycobacteriales</taxon>
        <taxon>Mycobacteriaceae</taxon>
        <taxon>Mycobacterium</taxon>
    </lineage>
</organism>
<gene>
    <name evidence="2" type="ORF">AWC14_26400</name>
</gene>
<dbReference type="Proteomes" id="UP000193487">
    <property type="component" value="Unassembled WGS sequence"/>
</dbReference>
<protein>
    <submittedName>
        <fullName evidence="2">Uncharacterized protein</fullName>
    </submittedName>
</protein>
<evidence type="ECO:0000313" key="3">
    <source>
        <dbReference type="Proteomes" id="UP000193487"/>
    </source>
</evidence>
<dbReference type="AlphaFoldDB" id="A0A1X1Y483"/>
<keyword evidence="1" id="KW-0175">Coiled coil</keyword>
<comment type="caution">
    <text evidence="2">The sequence shown here is derived from an EMBL/GenBank/DDBJ whole genome shotgun (WGS) entry which is preliminary data.</text>
</comment>
<sequence length="281" mass="30943">MGATVAGDSALPSLSELRAWPTDHFNAIADWCDAEADRWENSFTEAHKQVREADWEGQAHDQAMQRMETDLAKARGGGSALRDTAKILRIGGENEGFAKAALLRAVNEAKATGYVVGENLSFTDTVKYTSWDQAQARRALAREFAAETHAQAASLMRIDQDIAKRLPPISAALRGVRFAPLTPTTTTTTPTPPLPKCDPQEEIPKLTKELAEVNKEIEDQKAKLKEIEKLPLTDPRRLEFDRESARINAKLAGIINSALECGYKIVYDPDHGWEIVPGPGR</sequence>